<dbReference type="RefSeq" id="WP_003421930.1">
    <property type="nucleotide sequence ID" value="NZ_BEHB01000006.1"/>
</dbReference>
<sequence length="66" mass="7441">MSIFGNFALAMSIGSLGMFFSNLFNNTIIGYMVSMGYLILNMMTKGKYVGNFFIMSMSQSSFDEKY</sequence>
<keyword evidence="1" id="KW-0812">Transmembrane</keyword>
<feature type="transmembrane region" description="Helical" evidence="1">
    <location>
        <begin position="20"/>
        <end position="40"/>
    </location>
</feature>
<name>A0AAX3GYL9_CLODI</name>
<organism evidence="2 3">
    <name type="scientific">Clostridioides difficile</name>
    <name type="common">Peptoclostridium difficile</name>
    <dbReference type="NCBI Taxonomy" id="1496"/>
    <lineage>
        <taxon>Bacteria</taxon>
        <taxon>Bacillati</taxon>
        <taxon>Bacillota</taxon>
        <taxon>Clostridia</taxon>
        <taxon>Peptostreptococcales</taxon>
        <taxon>Peptostreptococcaceae</taxon>
        <taxon>Clostridioides</taxon>
    </lineage>
</organism>
<keyword evidence="1" id="KW-0472">Membrane</keyword>
<comment type="caution">
    <text evidence="2">The sequence shown here is derived from an EMBL/GenBank/DDBJ whole genome shotgun (WGS) entry which is preliminary data.</text>
</comment>
<keyword evidence="1" id="KW-1133">Transmembrane helix</keyword>
<proteinExistence type="predicted"/>
<reference evidence="2 3" key="1">
    <citation type="submission" date="2019-02" db="EMBL/GenBank/DDBJ databases">
        <authorList>
            <consortium name="Pathogen Informatics"/>
        </authorList>
    </citation>
    <scope>NUCLEOTIDE SEQUENCE [LARGE SCALE GENOMIC DNA]</scope>
    <source>
        <strain evidence="2 3">078GUE027</strain>
    </source>
</reference>
<dbReference type="AlphaFoldDB" id="A0AAX3GYL9"/>
<dbReference type="EMBL" id="CAADAT010000005">
    <property type="protein sequence ID" value="VFD53803.1"/>
    <property type="molecule type" value="Genomic_DNA"/>
</dbReference>
<dbReference type="Proteomes" id="UP000346772">
    <property type="component" value="Unassembled WGS sequence"/>
</dbReference>
<gene>
    <name evidence="2" type="ORF">SAMEA1710456_01279</name>
</gene>
<evidence type="ECO:0000256" key="1">
    <source>
        <dbReference type="SAM" id="Phobius"/>
    </source>
</evidence>
<accession>A0AAX3GYL9</accession>
<evidence type="ECO:0000313" key="3">
    <source>
        <dbReference type="Proteomes" id="UP000346772"/>
    </source>
</evidence>
<protein>
    <submittedName>
        <fullName evidence="2">ABC transporter permease</fullName>
    </submittedName>
</protein>
<evidence type="ECO:0000313" key="2">
    <source>
        <dbReference type="EMBL" id="VFD53803.1"/>
    </source>
</evidence>